<feature type="compositionally biased region" description="Polar residues" evidence="1">
    <location>
        <begin position="1"/>
        <end position="22"/>
    </location>
</feature>
<sequence>MASSSGSQTDSGVRLNSTTVSSHEPPPTDPPLPIPLPYASAPPMTNLHPMTTRSKNNIHKPKLPPDFLIKHPIPKALLAAIQTPETEPTCYTEAVKNHASVPTTSSAPIYKAPDPTPCIITPNDPEQVKLFFERFPSLVEYQDLKRAFCKLGRVNKLFISTRKTDLGRRFGFVDILSPVPVSDLCVQANTI</sequence>
<feature type="compositionally biased region" description="Pro residues" evidence="1">
    <location>
        <begin position="24"/>
        <end position="36"/>
    </location>
</feature>
<protein>
    <recommendedName>
        <fullName evidence="4">RRM domain-containing protein</fullName>
    </recommendedName>
</protein>
<accession>A0A8X7XVY2</accession>
<evidence type="ECO:0008006" key="4">
    <source>
        <dbReference type="Google" id="ProtNLM"/>
    </source>
</evidence>
<dbReference type="AlphaFoldDB" id="A0A8X7XVY2"/>
<reference evidence="2" key="1">
    <citation type="journal article" date="2020" name="bioRxiv">
        <title>Hybrid origin of Populus tomentosa Carr. identified through genome sequencing and phylogenomic analysis.</title>
        <authorList>
            <person name="An X."/>
            <person name="Gao K."/>
            <person name="Chen Z."/>
            <person name="Li J."/>
            <person name="Yang X."/>
            <person name="Yang X."/>
            <person name="Zhou J."/>
            <person name="Guo T."/>
            <person name="Zhao T."/>
            <person name="Huang S."/>
            <person name="Miao D."/>
            <person name="Khan W.U."/>
            <person name="Rao P."/>
            <person name="Ye M."/>
            <person name="Lei B."/>
            <person name="Liao W."/>
            <person name="Wang J."/>
            <person name="Ji L."/>
            <person name="Li Y."/>
            <person name="Guo B."/>
            <person name="Mustafa N.S."/>
            <person name="Li S."/>
            <person name="Yun Q."/>
            <person name="Keller S.R."/>
            <person name="Mao J."/>
            <person name="Zhang R."/>
            <person name="Strauss S.H."/>
        </authorList>
    </citation>
    <scope>NUCLEOTIDE SEQUENCE</scope>
    <source>
        <strain evidence="2">GM15</strain>
        <tissue evidence="2">Leaf</tissue>
    </source>
</reference>
<dbReference type="OrthoDB" id="10653356at2759"/>
<comment type="caution">
    <text evidence="2">The sequence shown here is derived from an EMBL/GenBank/DDBJ whole genome shotgun (WGS) entry which is preliminary data.</text>
</comment>
<gene>
    <name evidence="2" type="ORF">POTOM_058889</name>
</gene>
<evidence type="ECO:0000256" key="1">
    <source>
        <dbReference type="SAM" id="MobiDB-lite"/>
    </source>
</evidence>
<name>A0A8X7XVY2_POPTO</name>
<proteinExistence type="predicted"/>
<dbReference type="Proteomes" id="UP000886885">
    <property type="component" value="Chromosome 19D"/>
</dbReference>
<organism evidence="2 3">
    <name type="scientific">Populus tomentosa</name>
    <name type="common">Chinese white poplar</name>
    <dbReference type="NCBI Taxonomy" id="118781"/>
    <lineage>
        <taxon>Eukaryota</taxon>
        <taxon>Viridiplantae</taxon>
        <taxon>Streptophyta</taxon>
        <taxon>Embryophyta</taxon>
        <taxon>Tracheophyta</taxon>
        <taxon>Spermatophyta</taxon>
        <taxon>Magnoliopsida</taxon>
        <taxon>eudicotyledons</taxon>
        <taxon>Gunneridae</taxon>
        <taxon>Pentapetalae</taxon>
        <taxon>rosids</taxon>
        <taxon>fabids</taxon>
        <taxon>Malpighiales</taxon>
        <taxon>Salicaceae</taxon>
        <taxon>Saliceae</taxon>
        <taxon>Populus</taxon>
    </lineage>
</organism>
<evidence type="ECO:0000313" key="2">
    <source>
        <dbReference type="EMBL" id="KAG6737373.1"/>
    </source>
</evidence>
<evidence type="ECO:0000313" key="3">
    <source>
        <dbReference type="Proteomes" id="UP000886885"/>
    </source>
</evidence>
<feature type="region of interest" description="Disordered" evidence="1">
    <location>
        <begin position="1"/>
        <end position="65"/>
    </location>
</feature>
<keyword evidence="3" id="KW-1185">Reference proteome</keyword>
<dbReference type="EMBL" id="JAAWWB010000038">
    <property type="protein sequence ID" value="KAG6737373.1"/>
    <property type="molecule type" value="Genomic_DNA"/>
</dbReference>